<feature type="region of interest" description="Disordered" evidence="1">
    <location>
        <begin position="1"/>
        <end position="50"/>
    </location>
</feature>
<name>B1M616_METRJ</name>
<gene>
    <name evidence="2" type="ordered locus">Mrad2831_4647</name>
</gene>
<feature type="region of interest" description="Disordered" evidence="1">
    <location>
        <begin position="86"/>
        <end position="107"/>
    </location>
</feature>
<dbReference type="InterPro" id="IPR021327">
    <property type="entry name" value="DUF2934"/>
</dbReference>
<dbReference type="KEGG" id="mrd:Mrad2831_4647"/>
<dbReference type="AlphaFoldDB" id="B1M616"/>
<evidence type="ECO:0008006" key="4">
    <source>
        <dbReference type="Google" id="ProtNLM"/>
    </source>
</evidence>
<dbReference type="Proteomes" id="UP000006589">
    <property type="component" value="Chromosome"/>
</dbReference>
<proteinExistence type="predicted"/>
<sequence>MEVPPDFRPPPDHPMAGTQAPASETGTAPEPPSGVEASAPQPPPRSPDTITFEQIRERAYELWERNHRPEGFEIEFWLLAERELRKERDRQRADAAPAAPGSEPPPG</sequence>
<dbReference type="EMBL" id="CP001001">
    <property type="protein sequence ID" value="ACB26613.1"/>
    <property type="molecule type" value="Genomic_DNA"/>
</dbReference>
<dbReference type="eggNOG" id="ENOG502ZZC1">
    <property type="taxonomic scope" value="Bacteria"/>
</dbReference>
<protein>
    <recommendedName>
        <fullName evidence="4">DUF2934 family protein</fullName>
    </recommendedName>
</protein>
<evidence type="ECO:0000313" key="3">
    <source>
        <dbReference type="Proteomes" id="UP000006589"/>
    </source>
</evidence>
<organism evidence="2 3">
    <name type="scientific">Methylobacterium radiotolerans (strain ATCC 27329 / DSM 1819 / JCM 2831 / NBRC 15690 / NCIMB 10815 / 0-1)</name>
    <dbReference type="NCBI Taxonomy" id="426355"/>
    <lineage>
        <taxon>Bacteria</taxon>
        <taxon>Pseudomonadati</taxon>
        <taxon>Pseudomonadota</taxon>
        <taxon>Alphaproteobacteria</taxon>
        <taxon>Hyphomicrobiales</taxon>
        <taxon>Methylobacteriaceae</taxon>
        <taxon>Methylobacterium</taxon>
    </lineage>
</organism>
<evidence type="ECO:0000313" key="2">
    <source>
        <dbReference type="EMBL" id="ACB26613.1"/>
    </source>
</evidence>
<dbReference type="STRING" id="426355.Mrad2831_4647"/>
<accession>B1M616</accession>
<reference evidence="2 3" key="1">
    <citation type="submission" date="2008-03" db="EMBL/GenBank/DDBJ databases">
        <title>Complete sequence of chromosome of Methylobacterium radiotolerans JCM 2831.</title>
        <authorList>
            <consortium name="US DOE Joint Genome Institute"/>
            <person name="Copeland A."/>
            <person name="Lucas S."/>
            <person name="Lapidus A."/>
            <person name="Glavina del Rio T."/>
            <person name="Dalin E."/>
            <person name="Tice H."/>
            <person name="Bruce D."/>
            <person name="Goodwin L."/>
            <person name="Pitluck S."/>
            <person name="Kiss H."/>
            <person name="Brettin T."/>
            <person name="Detter J.C."/>
            <person name="Han C."/>
            <person name="Kuske C.R."/>
            <person name="Schmutz J."/>
            <person name="Larimer F."/>
            <person name="Land M."/>
            <person name="Hauser L."/>
            <person name="Kyrpides N."/>
            <person name="Mikhailova N."/>
            <person name="Marx C.J."/>
            <person name="Richardson P."/>
        </authorList>
    </citation>
    <scope>NUCLEOTIDE SEQUENCE [LARGE SCALE GENOMIC DNA]</scope>
    <source>
        <strain evidence="3">ATCC 27329 / DSM 1819 / JCM 2831 / NBRC 15690 / NCIMB 10815 / 0-1</strain>
    </source>
</reference>
<dbReference type="HOGENOM" id="CLU_2288235_0_0_5"/>
<evidence type="ECO:0000256" key="1">
    <source>
        <dbReference type="SAM" id="MobiDB-lite"/>
    </source>
</evidence>
<dbReference type="Pfam" id="PF11154">
    <property type="entry name" value="DUF2934"/>
    <property type="match status" value="1"/>
</dbReference>